<dbReference type="AlphaFoldDB" id="A0A037ZIK2"/>
<dbReference type="OrthoDB" id="9803968at2"/>
<dbReference type="InterPro" id="IPR000873">
    <property type="entry name" value="AMP-dep_synth/lig_dom"/>
</dbReference>
<keyword evidence="13" id="KW-1185">Reference proteome</keyword>
<dbReference type="FunFam" id="3.30.300.30:FF:000008">
    <property type="entry name" value="2,3-dihydroxybenzoate-AMP ligase"/>
    <property type="match status" value="1"/>
</dbReference>
<comment type="cofactor">
    <cofactor evidence="1">
        <name>Mg(2+)</name>
        <dbReference type="ChEBI" id="CHEBI:18420"/>
    </cofactor>
</comment>
<evidence type="ECO:0000313" key="13">
    <source>
        <dbReference type="Proteomes" id="UP000026249"/>
    </source>
</evidence>
<keyword evidence="4 12" id="KW-0436">Ligase</keyword>
<dbReference type="EMBL" id="JFKE01000004">
    <property type="protein sequence ID" value="KAJ55439.1"/>
    <property type="molecule type" value="Genomic_DNA"/>
</dbReference>
<evidence type="ECO:0000256" key="2">
    <source>
        <dbReference type="ARBA" id="ARBA00006432"/>
    </source>
</evidence>
<name>A0A037ZIK2_9RHOB</name>
<evidence type="ECO:0000256" key="1">
    <source>
        <dbReference type="ARBA" id="ARBA00001946"/>
    </source>
</evidence>
<comment type="catalytic activity">
    <reaction evidence="7">
        <text>3-(methylsulfanyl)propanoate + ATP + CoA = 3-(methylsulfanyl)propanoyl-CoA + AMP + diphosphate</text>
        <dbReference type="Rhea" id="RHEA:43052"/>
        <dbReference type="ChEBI" id="CHEBI:30616"/>
        <dbReference type="ChEBI" id="CHEBI:33019"/>
        <dbReference type="ChEBI" id="CHEBI:49016"/>
        <dbReference type="ChEBI" id="CHEBI:57287"/>
        <dbReference type="ChEBI" id="CHEBI:82815"/>
        <dbReference type="ChEBI" id="CHEBI:456215"/>
        <dbReference type="EC" id="6.2.1.44"/>
    </reaction>
    <physiologicalReaction direction="left-to-right" evidence="7">
        <dbReference type="Rhea" id="RHEA:43053"/>
    </physiologicalReaction>
</comment>
<evidence type="ECO:0000259" key="11">
    <source>
        <dbReference type="Pfam" id="PF13193"/>
    </source>
</evidence>
<proteinExistence type="inferred from homology"/>
<gene>
    <name evidence="12" type="ORF">ACMU_12135</name>
</gene>
<dbReference type="EC" id="6.2.1.44" evidence="8"/>
<sequence length="488" mass="52149">MSLTTDLCAQRAALSPNAVAFVDDETGQRVTFAEVNDQAARLAAAWRAQGVPEGARLAVLCQNCIGFFVALFAAQKSGLILAPLNWRQPVAELDEVVASVSPAMILHDPEHAEPAAELAARHGMAVLDLWDIDGYCRDAVPLPPADVDETAPWYLLFTSGTTGTPKAVIQTARMGLANAMNVAQATGLGPDATHLSFLPLFHTAGINLYTLPVYLFGGRTRILRKFDAEAVLGLMTSGACSHFFGVPAVYQALSLLPATEQADLSGLRGLGCGGAALPADQVRFFAERGAVIQAGFGMTETGPMGFLTDKDVALRKIGSVGRPQMLTEARVAGGGETGELQLRGPTITPGYFNNPAATEAAFTDDGWLKSGDVVRRDAEGDYFVVDRIKDMYISGAENVYPAEVERVLVAHETVLEAAVIGVPDARWGEVGVAFVLARPGHVPDAGALTDWCRDRLAKYKIPVRFEMVDDFPRTASGKIRKPLLKERV</sequence>
<dbReference type="GO" id="GO:0016878">
    <property type="term" value="F:acid-thiol ligase activity"/>
    <property type="evidence" value="ECO:0007669"/>
    <property type="project" value="UniProtKB-ARBA"/>
</dbReference>
<dbReference type="InterPro" id="IPR050237">
    <property type="entry name" value="ATP-dep_AMP-bd_enzyme"/>
</dbReference>
<evidence type="ECO:0000256" key="3">
    <source>
        <dbReference type="ARBA" id="ARBA00011738"/>
    </source>
</evidence>
<comment type="caution">
    <text evidence="12">The sequence shown here is derived from an EMBL/GenBank/DDBJ whole genome shotgun (WGS) entry which is preliminary data.</text>
</comment>
<evidence type="ECO:0000256" key="6">
    <source>
        <dbReference type="ARBA" id="ARBA00022842"/>
    </source>
</evidence>
<dbReference type="InterPro" id="IPR045851">
    <property type="entry name" value="AMP-bd_C_sf"/>
</dbReference>
<dbReference type="Gene3D" id="3.40.50.12780">
    <property type="entry name" value="N-terminal domain of ligase-like"/>
    <property type="match status" value="1"/>
</dbReference>
<evidence type="ECO:0000256" key="5">
    <source>
        <dbReference type="ARBA" id="ARBA00022723"/>
    </source>
</evidence>
<feature type="domain" description="AMP-dependent synthetase/ligase" evidence="10">
    <location>
        <begin position="10"/>
        <end position="352"/>
    </location>
</feature>
<dbReference type="PROSITE" id="PS00455">
    <property type="entry name" value="AMP_BINDING"/>
    <property type="match status" value="1"/>
</dbReference>
<keyword evidence="6" id="KW-0460">Magnesium</keyword>
<evidence type="ECO:0000313" key="12">
    <source>
        <dbReference type="EMBL" id="KAJ55439.1"/>
    </source>
</evidence>
<dbReference type="Gene3D" id="3.30.300.30">
    <property type="match status" value="1"/>
</dbReference>
<dbReference type="InterPro" id="IPR025110">
    <property type="entry name" value="AMP-bd_C"/>
</dbReference>
<dbReference type="InterPro" id="IPR042099">
    <property type="entry name" value="ANL_N_sf"/>
</dbReference>
<dbReference type="STRING" id="1454373.ACMU_12135"/>
<evidence type="ECO:0000256" key="8">
    <source>
        <dbReference type="ARBA" id="ARBA00066616"/>
    </source>
</evidence>
<evidence type="ECO:0000256" key="4">
    <source>
        <dbReference type="ARBA" id="ARBA00022598"/>
    </source>
</evidence>
<dbReference type="Proteomes" id="UP000026249">
    <property type="component" value="Unassembled WGS sequence"/>
</dbReference>
<dbReference type="GO" id="GO:0046872">
    <property type="term" value="F:metal ion binding"/>
    <property type="evidence" value="ECO:0007669"/>
    <property type="project" value="UniProtKB-KW"/>
</dbReference>
<dbReference type="PANTHER" id="PTHR43767">
    <property type="entry name" value="LONG-CHAIN-FATTY-ACID--COA LIGASE"/>
    <property type="match status" value="1"/>
</dbReference>
<dbReference type="InterPro" id="IPR020845">
    <property type="entry name" value="AMP-binding_CS"/>
</dbReference>
<evidence type="ECO:0000256" key="9">
    <source>
        <dbReference type="ARBA" id="ARBA00067668"/>
    </source>
</evidence>
<dbReference type="Pfam" id="PF13193">
    <property type="entry name" value="AMP-binding_C"/>
    <property type="match status" value="1"/>
</dbReference>
<keyword evidence="5" id="KW-0479">Metal-binding</keyword>
<comment type="subunit">
    <text evidence="3">Homodimer.</text>
</comment>
<accession>A0A037ZIK2</accession>
<dbReference type="PANTHER" id="PTHR43767:SF1">
    <property type="entry name" value="NONRIBOSOMAL PEPTIDE SYNTHASE PES1 (EUROFUNG)-RELATED"/>
    <property type="match status" value="1"/>
</dbReference>
<feature type="domain" description="AMP-binding enzyme C-terminal" evidence="11">
    <location>
        <begin position="403"/>
        <end position="478"/>
    </location>
</feature>
<dbReference type="RefSeq" id="WP_035259230.1">
    <property type="nucleotide sequence ID" value="NZ_JFKE01000004.1"/>
</dbReference>
<protein>
    <recommendedName>
        <fullName evidence="9">3-methylmercaptopropionyl-CoA ligase</fullName>
        <ecNumber evidence="8">6.2.1.44</ecNumber>
    </recommendedName>
</protein>
<dbReference type="Pfam" id="PF00501">
    <property type="entry name" value="AMP-binding"/>
    <property type="match status" value="1"/>
</dbReference>
<comment type="similarity">
    <text evidence="2">Belongs to the ATP-dependent AMP-binding enzyme family.</text>
</comment>
<reference evidence="12 13" key="1">
    <citation type="submission" date="2014-03" db="EMBL/GenBank/DDBJ databases">
        <title>Draft Genome Sequence of Actibacterium mucosum KCTC 23349, a Marine Alphaproteobacterium with Complex Ionic Requirements Isolated from Mediterranean Seawater at Malvarrosa Beach, Valencia, Spain.</title>
        <authorList>
            <person name="Arahal D.R."/>
            <person name="Shao Z."/>
            <person name="Lai Q."/>
            <person name="Pujalte M.J."/>
        </authorList>
    </citation>
    <scope>NUCLEOTIDE SEQUENCE [LARGE SCALE GENOMIC DNA]</scope>
    <source>
        <strain evidence="12 13">KCTC 23349</strain>
    </source>
</reference>
<dbReference type="SUPFAM" id="SSF56801">
    <property type="entry name" value="Acetyl-CoA synthetase-like"/>
    <property type="match status" value="1"/>
</dbReference>
<evidence type="ECO:0000256" key="7">
    <source>
        <dbReference type="ARBA" id="ARBA00051915"/>
    </source>
</evidence>
<evidence type="ECO:0000259" key="10">
    <source>
        <dbReference type="Pfam" id="PF00501"/>
    </source>
</evidence>
<organism evidence="12 13">
    <name type="scientific">Actibacterium mucosum KCTC 23349</name>
    <dbReference type="NCBI Taxonomy" id="1454373"/>
    <lineage>
        <taxon>Bacteria</taxon>
        <taxon>Pseudomonadati</taxon>
        <taxon>Pseudomonadota</taxon>
        <taxon>Alphaproteobacteria</taxon>
        <taxon>Rhodobacterales</taxon>
        <taxon>Roseobacteraceae</taxon>
        <taxon>Actibacterium</taxon>
    </lineage>
</organism>